<dbReference type="PROSITE" id="PS50111">
    <property type="entry name" value="CHEMOTAXIS_TRANSDUC_2"/>
    <property type="match status" value="1"/>
</dbReference>
<feature type="compositionally biased region" description="Polar residues" evidence="6">
    <location>
        <begin position="444"/>
        <end position="456"/>
    </location>
</feature>
<evidence type="ECO:0000313" key="11">
    <source>
        <dbReference type="Proteomes" id="UP000005496"/>
    </source>
</evidence>
<evidence type="ECO:0000256" key="2">
    <source>
        <dbReference type="ARBA" id="ARBA00023224"/>
    </source>
</evidence>
<feature type="region of interest" description="Disordered" evidence="6">
    <location>
        <begin position="442"/>
        <end position="475"/>
    </location>
</feature>
<dbReference type="GO" id="GO:0006935">
    <property type="term" value="P:chemotaxis"/>
    <property type="evidence" value="ECO:0007669"/>
    <property type="project" value="UniProtKB-ARBA"/>
</dbReference>
<evidence type="ECO:0000256" key="1">
    <source>
        <dbReference type="ARBA" id="ARBA00004370"/>
    </source>
</evidence>
<keyword evidence="11" id="KW-1185">Reference proteome</keyword>
<dbReference type="PANTHER" id="PTHR32089">
    <property type="entry name" value="METHYL-ACCEPTING CHEMOTAXIS PROTEIN MCPB"/>
    <property type="match status" value="1"/>
</dbReference>
<dbReference type="GO" id="GO:0007165">
    <property type="term" value="P:signal transduction"/>
    <property type="evidence" value="ECO:0007669"/>
    <property type="project" value="UniProtKB-KW"/>
</dbReference>
<dbReference type="Proteomes" id="UP000005496">
    <property type="component" value="Unassembled WGS sequence"/>
</dbReference>
<proteinExistence type="inferred from homology"/>
<accession>D6SUJ3</accession>
<evidence type="ECO:0000256" key="4">
    <source>
        <dbReference type="PROSITE-ProRule" id="PRU00284"/>
    </source>
</evidence>
<dbReference type="Gene3D" id="6.10.340.10">
    <property type="match status" value="1"/>
</dbReference>
<dbReference type="SMART" id="SM00304">
    <property type="entry name" value="HAMP"/>
    <property type="match status" value="1"/>
</dbReference>
<dbReference type="PROSITE" id="PS50885">
    <property type="entry name" value="HAMP"/>
    <property type="match status" value="1"/>
</dbReference>
<feature type="coiled-coil region" evidence="5">
    <location>
        <begin position="77"/>
        <end position="104"/>
    </location>
</feature>
<dbReference type="PANTHER" id="PTHR32089:SF112">
    <property type="entry name" value="LYSOZYME-LIKE PROTEIN-RELATED"/>
    <property type="match status" value="1"/>
</dbReference>
<dbReference type="InterPro" id="IPR024478">
    <property type="entry name" value="HlyB_4HB_MCP"/>
</dbReference>
<dbReference type="RefSeq" id="WP_008871666.1">
    <property type="nucleotide sequence ID" value="NZ_ACJN02000004.1"/>
</dbReference>
<organism evidence="10 11">
    <name type="scientific">Desulfonatronospira thiodismutans ASO3-1</name>
    <dbReference type="NCBI Taxonomy" id="555779"/>
    <lineage>
        <taxon>Bacteria</taxon>
        <taxon>Pseudomonadati</taxon>
        <taxon>Thermodesulfobacteriota</taxon>
        <taxon>Desulfovibrionia</taxon>
        <taxon>Desulfovibrionales</taxon>
        <taxon>Desulfonatronovibrionaceae</taxon>
        <taxon>Desulfonatronospira</taxon>
    </lineage>
</organism>
<feature type="transmembrane region" description="Helical" evidence="7">
    <location>
        <begin position="6"/>
        <end position="29"/>
    </location>
</feature>
<comment type="similarity">
    <text evidence="3">Belongs to the methyl-accepting chemotaxis (MCP) protein family.</text>
</comment>
<dbReference type="InterPro" id="IPR003660">
    <property type="entry name" value="HAMP_dom"/>
</dbReference>
<dbReference type="SUPFAM" id="SSF58104">
    <property type="entry name" value="Methyl-accepting chemotaxis protein (MCP) signaling domain"/>
    <property type="match status" value="1"/>
</dbReference>
<feature type="region of interest" description="Disordered" evidence="6">
    <location>
        <begin position="394"/>
        <end position="429"/>
    </location>
</feature>
<reference evidence="10" key="1">
    <citation type="submission" date="2010-05" db="EMBL/GenBank/DDBJ databases">
        <title>The draft genome of Desulfonatronospira thiodismutans ASO3-1.</title>
        <authorList>
            <consortium name="US DOE Joint Genome Institute (JGI-PGF)"/>
            <person name="Lucas S."/>
            <person name="Copeland A."/>
            <person name="Lapidus A."/>
            <person name="Cheng J.-F."/>
            <person name="Bruce D."/>
            <person name="Goodwin L."/>
            <person name="Pitluck S."/>
            <person name="Chertkov O."/>
            <person name="Brettin T."/>
            <person name="Detter J.C."/>
            <person name="Han C."/>
            <person name="Land M.L."/>
            <person name="Hauser L."/>
            <person name="Kyrpides N."/>
            <person name="Mikhailova N."/>
            <person name="Muyzer G."/>
            <person name="Woyke T."/>
        </authorList>
    </citation>
    <scope>NUCLEOTIDE SEQUENCE [LARGE SCALE GENOMIC DNA]</scope>
    <source>
        <strain evidence="10">ASO3-1</strain>
    </source>
</reference>
<dbReference type="Gene3D" id="1.10.287.950">
    <property type="entry name" value="Methyl-accepting chemotaxis protein"/>
    <property type="match status" value="1"/>
</dbReference>
<dbReference type="GO" id="GO:0016020">
    <property type="term" value="C:membrane"/>
    <property type="evidence" value="ECO:0007669"/>
    <property type="project" value="UniProtKB-SubCell"/>
</dbReference>
<protein>
    <submittedName>
        <fullName evidence="10">Methyl-accepting chemotaxis sensory transducer</fullName>
    </submittedName>
</protein>
<gene>
    <name evidence="10" type="ORF">Dthio_PD0287</name>
</gene>
<evidence type="ECO:0000256" key="6">
    <source>
        <dbReference type="SAM" id="MobiDB-lite"/>
    </source>
</evidence>
<keyword evidence="5" id="KW-0175">Coiled coil</keyword>
<dbReference type="eggNOG" id="COG0840">
    <property type="taxonomic scope" value="Bacteria"/>
</dbReference>
<dbReference type="Gene3D" id="1.20.120.30">
    <property type="entry name" value="Aspartate receptor, ligand-binding domain"/>
    <property type="match status" value="1"/>
</dbReference>
<dbReference type="Pfam" id="PF12729">
    <property type="entry name" value="4HB_MCP_1"/>
    <property type="match status" value="1"/>
</dbReference>
<evidence type="ECO:0000256" key="3">
    <source>
        <dbReference type="ARBA" id="ARBA00029447"/>
    </source>
</evidence>
<comment type="subcellular location">
    <subcellularLocation>
        <location evidence="1">Membrane</location>
    </subcellularLocation>
</comment>
<keyword evidence="2 4" id="KW-0807">Transducer</keyword>
<evidence type="ECO:0000313" key="10">
    <source>
        <dbReference type="EMBL" id="EFI32973.1"/>
    </source>
</evidence>
<keyword evidence="7" id="KW-0472">Membrane</keyword>
<dbReference type="EMBL" id="ACJN02000004">
    <property type="protein sequence ID" value="EFI32973.1"/>
    <property type="molecule type" value="Genomic_DNA"/>
</dbReference>
<feature type="transmembrane region" description="Helical" evidence="7">
    <location>
        <begin position="320"/>
        <end position="341"/>
    </location>
</feature>
<dbReference type="AlphaFoldDB" id="D6SUJ3"/>
<feature type="compositionally biased region" description="Basic and acidic residues" evidence="6">
    <location>
        <begin position="394"/>
        <end position="405"/>
    </location>
</feature>
<feature type="domain" description="HAMP" evidence="9">
    <location>
        <begin position="339"/>
        <end position="391"/>
    </location>
</feature>
<evidence type="ECO:0000256" key="5">
    <source>
        <dbReference type="SAM" id="Coils"/>
    </source>
</evidence>
<sequence length="712" mass="78099">MNNIAIGVKLVAGFVAVALIVVVVGLVGWRSANNLSGHIDEVGRVNMPAVNNLRIIEAEFETVVRSLRALVNPALGMEARQEQYQEIESARENYEKAWENYEALPRTEDETRLWASFEDAIQDWAEVNNQFLELSRELEEIGILNTEEFLGHLQQFRGDHYQVMEDVRGYVDFGIDFEGGDDPEACNFGVWLQDFDTDNQELLDILRRLQGPHDNFHGVVEPIRELADAGQEQQAREMLRDDMGRYADHVFMLFDELIDFAREANDLYTEMNRLIMVDSVEMQDRGQGLLQELIELNERQADRAVGLAERDAARGVTISLAGLAIGVILALGLGLFLTAVITRPLRKTVDFAEKVAQGSLDEELEVTGKNELGILAGSLRNMVSNLKTKIREAETKSAEAEEQAQKARQAMQEANQAKEQAEQAKSQGMLQAASSIEGVVERMTSASEELSAQVEQASRGADEQSSRAGEAATSMEEMNATVLEVAQNASKAAEGSDQARSKAQEGSDVVSRSVTAINRVQEQSSQLKSNMSQLGQQAEQIGKIMNVIEDIADQTNLLALNAAIEAARAGDAGRGFAVVADEVRKLAEKTMNATKEVGQAITSIQQGTENNIQSMDQAAGLIDEATTLVNRSGDVLQEIVRLVQSAADQVQAIATATEEQSTASEEINKNIEEVSRISKETSEVMTQSAQAIGELSQQAQELQNLVNQLKQG</sequence>
<evidence type="ECO:0000259" key="8">
    <source>
        <dbReference type="PROSITE" id="PS50111"/>
    </source>
</evidence>
<dbReference type="SMART" id="SM00283">
    <property type="entry name" value="MA"/>
    <property type="match status" value="1"/>
</dbReference>
<dbReference type="Pfam" id="PF00015">
    <property type="entry name" value="MCPsignal"/>
    <property type="match status" value="1"/>
</dbReference>
<evidence type="ECO:0000259" key="9">
    <source>
        <dbReference type="PROSITE" id="PS50885"/>
    </source>
</evidence>
<comment type="caution">
    <text evidence="10">The sequence shown here is derived from an EMBL/GenBank/DDBJ whole genome shotgun (WGS) entry which is preliminary data.</text>
</comment>
<dbReference type="CDD" id="cd11386">
    <property type="entry name" value="MCP_signal"/>
    <property type="match status" value="1"/>
</dbReference>
<feature type="region of interest" description="Disordered" evidence="6">
    <location>
        <begin position="488"/>
        <end position="511"/>
    </location>
</feature>
<evidence type="ECO:0000256" key="7">
    <source>
        <dbReference type="SAM" id="Phobius"/>
    </source>
</evidence>
<name>D6SUJ3_9BACT</name>
<dbReference type="CDD" id="cd06225">
    <property type="entry name" value="HAMP"/>
    <property type="match status" value="1"/>
</dbReference>
<dbReference type="InterPro" id="IPR004089">
    <property type="entry name" value="MCPsignal_dom"/>
</dbReference>
<feature type="compositionally biased region" description="Low complexity" evidence="6">
    <location>
        <begin position="406"/>
        <end position="418"/>
    </location>
</feature>
<dbReference type="FunFam" id="1.10.287.950:FF:000001">
    <property type="entry name" value="Methyl-accepting chemotaxis sensory transducer"/>
    <property type="match status" value="1"/>
</dbReference>
<keyword evidence="7" id="KW-0812">Transmembrane</keyword>
<dbReference type="Pfam" id="PF00672">
    <property type="entry name" value="HAMP"/>
    <property type="match status" value="1"/>
</dbReference>
<keyword evidence="7" id="KW-1133">Transmembrane helix</keyword>
<feature type="coiled-coil region" evidence="5">
    <location>
        <begin position="685"/>
        <end position="712"/>
    </location>
</feature>
<feature type="domain" description="Methyl-accepting transducer" evidence="8">
    <location>
        <begin position="439"/>
        <end position="675"/>
    </location>
</feature>